<sequence>MASVILLKEDDNVLIACRELRQQEVVTREGSELAIEVKQPTPVGFKVARMALKKGTLIIKYGVPIGRCSADVDAGELIHTHNLHSQYIPSHQRGGHVHE</sequence>
<name>A0AAV5NT51_9VIBR</name>
<dbReference type="Gene3D" id="2.30.130.110">
    <property type="match status" value="1"/>
</dbReference>
<keyword evidence="1" id="KW-0456">Lyase</keyword>
<accession>A0AAV5NT51</accession>
<dbReference type="SMART" id="SM00858">
    <property type="entry name" value="SAF"/>
    <property type="match status" value="1"/>
</dbReference>
<dbReference type="InterPro" id="IPR013974">
    <property type="entry name" value="SAF"/>
</dbReference>
<dbReference type="GO" id="GO:0016787">
    <property type="term" value="F:hydrolase activity"/>
    <property type="evidence" value="ECO:0007669"/>
    <property type="project" value="UniProtKB-KW"/>
</dbReference>
<dbReference type="GO" id="GO:0016829">
    <property type="term" value="F:lyase activity"/>
    <property type="evidence" value="ECO:0007669"/>
    <property type="project" value="UniProtKB-KW"/>
</dbReference>
<keyword evidence="3" id="KW-0378">Hydrolase</keyword>
<dbReference type="InterPro" id="IPR044144">
    <property type="entry name" value="SAF_UxaA/GarD"/>
</dbReference>
<keyword evidence="4" id="KW-1185">Reference proteome</keyword>
<dbReference type="Pfam" id="PF08666">
    <property type="entry name" value="SAF"/>
    <property type="match status" value="1"/>
</dbReference>
<protein>
    <submittedName>
        <fullName evidence="3">Hydrolase</fullName>
    </submittedName>
</protein>
<dbReference type="Proteomes" id="UP001156690">
    <property type="component" value="Unassembled WGS sequence"/>
</dbReference>
<dbReference type="CDD" id="cd11613">
    <property type="entry name" value="SAF_AH_GD"/>
    <property type="match status" value="1"/>
</dbReference>
<evidence type="ECO:0000313" key="3">
    <source>
        <dbReference type="EMBL" id="GLQ73668.1"/>
    </source>
</evidence>
<organism evidence="3 4">
    <name type="scientific">Vibrio penaeicida</name>
    <dbReference type="NCBI Taxonomy" id="104609"/>
    <lineage>
        <taxon>Bacteria</taxon>
        <taxon>Pseudomonadati</taxon>
        <taxon>Pseudomonadota</taxon>
        <taxon>Gammaproteobacteria</taxon>
        <taxon>Vibrionales</taxon>
        <taxon>Vibrionaceae</taxon>
        <taxon>Vibrio</taxon>
    </lineage>
</organism>
<proteinExistence type="predicted"/>
<reference evidence="4" key="1">
    <citation type="journal article" date="2019" name="Int. J. Syst. Evol. Microbiol.">
        <title>The Global Catalogue of Microorganisms (GCM) 10K type strain sequencing project: providing services to taxonomists for standard genome sequencing and annotation.</title>
        <authorList>
            <consortium name="The Broad Institute Genomics Platform"/>
            <consortium name="The Broad Institute Genome Sequencing Center for Infectious Disease"/>
            <person name="Wu L."/>
            <person name="Ma J."/>
        </authorList>
    </citation>
    <scope>NUCLEOTIDE SEQUENCE [LARGE SCALE GENOMIC DNA]</scope>
    <source>
        <strain evidence="4">NBRC 15640</strain>
    </source>
</reference>
<evidence type="ECO:0000313" key="4">
    <source>
        <dbReference type="Proteomes" id="UP001156690"/>
    </source>
</evidence>
<feature type="domain" description="SAF" evidence="2">
    <location>
        <begin position="11"/>
        <end position="84"/>
    </location>
</feature>
<evidence type="ECO:0000256" key="1">
    <source>
        <dbReference type="ARBA" id="ARBA00023239"/>
    </source>
</evidence>
<comment type="caution">
    <text evidence="3">The sequence shown here is derived from an EMBL/GenBank/DDBJ whole genome shotgun (WGS) entry which is preliminary data.</text>
</comment>
<dbReference type="EMBL" id="BSNX01000037">
    <property type="protein sequence ID" value="GLQ73668.1"/>
    <property type="molecule type" value="Genomic_DNA"/>
</dbReference>
<gene>
    <name evidence="3" type="ORF">GCM10007932_30280</name>
</gene>
<evidence type="ECO:0000259" key="2">
    <source>
        <dbReference type="SMART" id="SM00858"/>
    </source>
</evidence>
<dbReference type="RefSeq" id="WP_126608416.1">
    <property type="nucleotide sequence ID" value="NZ_AP025144.1"/>
</dbReference>
<dbReference type="AlphaFoldDB" id="A0AAV5NT51"/>